<dbReference type="STRING" id="698492.A0A0E9NC39"/>
<reference evidence="5 6" key="1">
    <citation type="journal article" date="2011" name="J. Gen. Appl. Microbiol.">
        <title>Draft genome sequencing of the enigmatic yeast Saitoella complicata.</title>
        <authorList>
            <person name="Nishida H."/>
            <person name="Hamamoto M."/>
            <person name="Sugiyama J."/>
        </authorList>
    </citation>
    <scope>NUCLEOTIDE SEQUENCE [LARGE SCALE GENOMIC DNA]</scope>
    <source>
        <strain evidence="5 6">NRRL Y-17804</strain>
    </source>
</reference>
<organism evidence="5 6">
    <name type="scientific">Saitoella complicata (strain BCRC 22490 / CBS 7301 / JCM 7358 / NBRC 10748 / NRRL Y-17804)</name>
    <dbReference type="NCBI Taxonomy" id="698492"/>
    <lineage>
        <taxon>Eukaryota</taxon>
        <taxon>Fungi</taxon>
        <taxon>Dikarya</taxon>
        <taxon>Ascomycota</taxon>
        <taxon>Taphrinomycotina</taxon>
        <taxon>Taphrinomycotina incertae sedis</taxon>
        <taxon>Saitoella</taxon>
    </lineage>
</organism>
<dbReference type="InterPro" id="IPR000953">
    <property type="entry name" value="Chromo/chromo_shadow_dom"/>
</dbReference>
<evidence type="ECO:0000256" key="3">
    <source>
        <dbReference type="SAM" id="MobiDB-lite"/>
    </source>
</evidence>
<feature type="compositionally biased region" description="Polar residues" evidence="3">
    <location>
        <begin position="119"/>
        <end position="128"/>
    </location>
</feature>
<gene>
    <name evidence="5" type="ORF">G7K_1187-t3</name>
</gene>
<comment type="subcellular location">
    <subcellularLocation>
        <location evidence="1">Nucleus</location>
    </subcellularLocation>
</comment>
<dbReference type="InterPro" id="IPR051219">
    <property type="entry name" value="Heterochromatin_chromo-domain"/>
</dbReference>
<dbReference type="CDD" id="cd00024">
    <property type="entry name" value="CD_CSD"/>
    <property type="match status" value="1"/>
</dbReference>
<dbReference type="Pfam" id="PF01393">
    <property type="entry name" value="Chromo_shadow"/>
    <property type="match status" value="1"/>
</dbReference>
<dbReference type="Proteomes" id="UP000033140">
    <property type="component" value="Unassembled WGS sequence"/>
</dbReference>
<evidence type="ECO:0000313" key="6">
    <source>
        <dbReference type="Proteomes" id="UP000033140"/>
    </source>
</evidence>
<dbReference type="Gene3D" id="2.40.50.40">
    <property type="match status" value="2"/>
</dbReference>
<dbReference type="InterPro" id="IPR016197">
    <property type="entry name" value="Chromo-like_dom_sf"/>
</dbReference>
<proteinExistence type="predicted"/>
<evidence type="ECO:0000256" key="1">
    <source>
        <dbReference type="ARBA" id="ARBA00004123"/>
    </source>
</evidence>
<evidence type="ECO:0000313" key="5">
    <source>
        <dbReference type="EMBL" id="GAO46970.1"/>
    </source>
</evidence>
<dbReference type="PRINTS" id="PR00504">
    <property type="entry name" value="CHROMODOMAIN"/>
</dbReference>
<accession>A0A0E9NC39</accession>
<dbReference type="InterPro" id="IPR017984">
    <property type="entry name" value="Chromo_dom_subgr"/>
</dbReference>
<comment type="caution">
    <text evidence="5">The sequence shown here is derived from an EMBL/GenBank/DDBJ whole genome shotgun (WGS) entry which is preliminary data.</text>
</comment>
<dbReference type="GO" id="GO:0010468">
    <property type="term" value="P:regulation of gene expression"/>
    <property type="evidence" value="ECO:0007669"/>
    <property type="project" value="UniProtKB-ARBA"/>
</dbReference>
<sequence>MSSAEKEDLPVAVDEAEFAIEADVEAAEDAENASGAVEGGEDEYEVEKILGHRWSQQSGEYEYEIKWLGYDAPEDNTWQPESELDSCRDMLEAYWQVRGGRAKPPTSASSRKRGRSRSTAVEESTPVSSRAKRSRQSTGTAQSKAHLVDSDVEEEVLHPKRRGRKSAANDVNAQSVEIANGGKWTPPTHKDSWEEVNLTIDTIARAEDGELMVYVDWNNGYKTVHRTDIIYDKCPRKMCLFYQGLLRFSHRTRSQLPPELAAALEEICVKWEFGQCLCSETEGTSSVRSICFRIFLARS</sequence>
<dbReference type="SMART" id="SM00298">
    <property type="entry name" value="CHROMO"/>
    <property type="match status" value="1"/>
</dbReference>
<evidence type="ECO:0000256" key="2">
    <source>
        <dbReference type="ARBA" id="ARBA00023242"/>
    </source>
</evidence>
<protein>
    <recommendedName>
        <fullName evidence="4">Chromo domain-containing protein</fullName>
    </recommendedName>
</protein>
<dbReference type="GO" id="GO:0005634">
    <property type="term" value="C:nucleus"/>
    <property type="evidence" value="ECO:0007669"/>
    <property type="project" value="UniProtKB-SubCell"/>
</dbReference>
<dbReference type="InterPro" id="IPR023780">
    <property type="entry name" value="Chromo_domain"/>
</dbReference>
<dbReference type="EMBL" id="BACD03000006">
    <property type="protein sequence ID" value="GAO46970.1"/>
    <property type="molecule type" value="Genomic_DNA"/>
</dbReference>
<keyword evidence="2" id="KW-0539">Nucleus</keyword>
<reference evidence="5 6" key="2">
    <citation type="journal article" date="2014" name="J. Gen. Appl. Microbiol.">
        <title>The early diverging ascomycetous budding yeast Saitoella complicata has three histone deacetylases belonging to the Clr6, Hos2, and Rpd3 lineages.</title>
        <authorList>
            <person name="Nishida H."/>
            <person name="Matsumoto T."/>
            <person name="Kondo S."/>
            <person name="Hamamoto M."/>
            <person name="Yoshikawa H."/>
        </authorList>
    </citation>
    <scope>NUCLEOTIDE SEQUENCE [LARGE SCALE GENOMIC DNA]</scope>
    <source>
        <strain evidence="5 6">NRRL Y-17804</strain>
    </source>
</reference>
<dbReference type="SUPFAM" id="SSF54160">
    <property type="entry name" value="Chromo domain-like"/>
    <property type="match status" value="2"/>
</dbReference>
<evidence type="ECO:0000259" key="4">
    <source>
        <dbReference type="PROSITE" id="PS50013"/>
    </source>
</evidence>
<keyword evidence="6" id="KW-1185">Reference proteome</keyword>
<dbReference type="PROSITE" id="PS50013">
    <property type="entry name" value="CHROMO_2"/>
    <property type="match status" value="1"/>
</dbReference>
<dbReference type="Pfam" id="PF00385">
    <property type="entry name" value="Chromo"/>
    <property type="match status" value="1"/>
</dbReference>
<dbReference type="SMART" id="SM00300">
    <property type="entry name" value="ChSh"/>
    <property type="match status" value="1"/>
</dbReference>
<dbReference type="PANTHER" id="PTHR22812">
    <property type="entry name" value="CHROMOBOX PROTEIN"/>
    <property type="match status" value="1"/>
</dbReference>
<dbReference type="GO" id="GO:0006338">
    <property type="term" value="P:chromatin remodeling"/>
    <property type="evidence" value="ECO:0007669"/>
    <property type="project" value="UniProtKB-ARBA"/>
</dbReference>
<name>A0A0E9NC39_SAICN</name>
<feature type="domain" description="Chromo" evidence="4">
    <location>
        <begin position="44"/>
        <end position="106"/>
    </location>
</feature>
<reference evidence="5 6" key="3">
    <citation type="journal article" date="2015" name="Genome Announc.">
        <title>Draft Genome Sequence of the Archiascomycetous Yeast Saitoella complicata.</title>
        <authorList>
            <person name="Yamauchi K."/>
            <person name="Kondo S."/>
            <person name="Hamamoto M."/>
            <person name="Takahashi Y."/>
            <person name="Ogura Y."/>
            <person name="Hayashi T."/>
            <person name="Nishida H."/>
        </authorList>
    </citation>
    <scope>NUCLEOTIDE SEQUENCE [LARGE SCALE GENOMIC DNA]</scope>
    <source>
        <strain evidence="5 6">NRRL Y-17804</strain>
    </source>
</reference>
<dbReference type="InterPro" id="IPR008251">
    <property type="entry name" value="Chromo_shadow_dom"/>
</dbReference>
<dbReference type="AlphaFoldDB" id="A0A0E9NC39"/>
<feature type="region of interest" description="Disordered" evidence="3">
    <location>
        <begin position="98"/>
        <end position="190"/>
    </location>
</feature>
<dbReference type="OMA" id="GMEENSW"/>